<evidence type="ECO:0000313" key="1">
    <source>
        <dbReference type="EMBL" id="WMV13657.1"/>
    </source>
</evidence>
<keyword evidence="2" id="KW-1185">Reference proteome</keyword>
<name>A0AAF0TA84_SOLVR</name>
<accession>A0AAF0TA84</accession>
<reference evidence="1" key="1">
    <citation type="submission" date="2023-08" db="EMBL/GenBank/DDBJ databases">
        <title>A de novo genome assembly of Solanum verrucosum Schlechtendal, a Mexican diploid species geographically isolated from the other diploid A-genome species in potato relatives.</title>
        <authorList>
            <person name="Hosaka K."/>
        </authorList>
    </citation>
    <scope>NUCLEOTIDE SEQUENCE</scope>
    <source>
        <tissue evidence="1">Young leaves</tissue>
    </source>
</reference>
<proteinExistence type="predicted"/>
<dbReference type="Proteomes" id="UP001234989">
    <property type="component" value="Chromosome 2"/>
</dbReference>
<protein>
    <recommendedName>
        <fullName evidence="3">Retrotransposon gag domain-containing protein</fullName>
    </recommendedName>
</protein>
<dbReference type="EMBL" id="CP133613">
    <property type="protein sequence ID" value="WMV13657.1"/>
    <property type="molecule type" value="Genomic_DNA"/>
</dbReference>
<evidence type="ECO:0008006" key="3">
    <source>
        <dbReference type="Google" id="ProtNLM"/>
    </source>
</evidence>
<evidence type="ECO:0000313" key="2">
    <source>
        <dbReference type="Proteomes" id="UP001234989"/>
    </source>
</evidence>
<organism evidence="1 2">
    <name type="scientific">Solanum verrucosum</name>
    <dbReference type="NCBI Taxonomy" id="315347"/>
    <lineage>
        <taxon>Eukaryota</taxon>
        <taxon>Viridiplantae</taxon>
        <taxon>Streptophyta</taxon>
        <taxon>Embryophyta</taxon>
        <taxon>Tracheophyta</taxon>
        <taxon>Spermatophyta</taxon>
        <taxon>Magnoliopsida</taxon>
        <taxon>eudicotyledons</taxon>
        <taxon>Gunneridae</taxon>
        <taxon>Pentapetalae</taxon>
        <taxon>asterids</taxon>
        <taxon>lamiids</taxon>
        <taxon>Solanales</taxon>
        <taxon>Solanaceae</taxon>
        <taxon>Solanoideae</taxon>
        <taxon>Solaneae</taxon>
        <taxon>Solanum</taxon>
    </lineage>
</organism>
<sequence length="194" mass="21753">MRVPTVEKAKLGAYQLKGVSEVWFEQLKSERAVYEYAWKFTQLANYALTMVAAARPRMNQVSNPKPQENSGRGSSVLICQMCDKSHSVKCLAGIDGFFGCGKSDHILKNCMLQASKSEGMGLHFYIAQVSFERDCGLVHYAMVRHEDILTSAPILTLPKGSDDYVVYCDISQVCLCFVLMQHEMSSNNAQLQFF</sequence>
<gene>
    <name evidence="1" type="ORF">MTR67_007042</name>
</gene>
<dbReference type="AlphaFoldDB" id="A0AAF0TA84"/>